<sequence>MPPDLLQFAGSLGAILLLAGIAWSLKLGPRRRLDSDDAAREAGAEALDGFVPIAVARDRGGEAALLRDDEGRILLLRQHGSHFAGRLLGDMASARIEDGALIVDSGERRYGVVRLAIDQPEAWRDAIARL</sequence>
<protein>
    <submittedName>
        <fullName evidence="2">Uncharacterized protein</fullName>
    </submittedName>
</protein>
<keyword evidence="1" id="KW-0472">Membrane</keyword>
<feature type="transmembrane region" description="Helical" evidence="1">
    <location>
        <begin position="6"/>
        <end position="25"/>
    </location>
</feature>
<keyword evidence="1" id="KW-0812">Transmembrane</keyword>
<evidence type="ECO:0000256" key="1">
    <source>
        <dbReference type="SAM" id="Phobius"/>
    </source>
</evidence>
<reference evidence="2 3" key="1">
    <citation type="submission" date="2019-12" db="EMBL/GenBank/DDBJ databases">
        <title>Genomic-based taxomic classification of the family Erythrobacteraceae.</title>
        <authorList>
            <person name="Xu L."/>
        </authorList>
    </citation>
    <scope>NUCLEOTIDE SEQUENCE [LARGE SCALE GENOMIC DNA]</scope>
    <source>
        <strain evidence="2 3">JCM 17468</strain>
    </source>
</reference>
<proteinExistence type="predicted"/>
<accession>A0A844YCB1</accession>
<gene>
    <name evidence="2" type="ORF">GRI47_11330</name>
</gene>
<evidence type="ECO:0000313" key="2">
    <source>
        <dbReference type="EMBL" id="MXO54592.1"/>
    </source>
</evidence>
<evidence type="ECO:0000313" key="3">
    <source>
        <dbReference type="Proteomes" id="UP000430272"/>
    </source>
</evidence>
<keyword evidence="3" id="KW-1185">Reference proteome</keyword>
<name>A0A844YCB1_9SPHN</name>
<organism evidence="2 3">
    <name type="scientific">Qipengyuania pelagi</name>
    <dbReference type="NCBI Taxonomy" id="994320"/>
    <lineage>
        <taxon>Bacteria</taxon>
        <taxon>Pseudomonadati</taxon>
        <taxon>Pseudomonadota</taxon>
        <taxon>Alphaproteobacteria</taxon>
        <taxon>Sphingomonadales</taxon>
        <taxon>Erythrobacteraceae</taxon>
        <taxon>Qipengyuania</taxon>
    </lineage>
</organism>
<comment type="caution">
    <text evidence="2">The sequence shown here is derived from an EMBL/GenBank/DDBJ whole genome shotgun (WGS) entry which is preliminary data.</text>
</comment>
<dbReference type="OrthoDB" id="7391222at2"/>
<dbReference type="EMBL" id="WTYD01000002">
    <property type="protein sequence ID" value="MXO54592.1"/>
    <property type="molecule type" value="Genomic_DNA"/>
</dbReference>
<dbReference type="Proteomes" id="UP000430272">
    <property type="component" value="Unassembled WGS sequence"/>
</dbReference>
<dbReference type="AlphaFoldDB" id="A0A844YCB1"/>
<keyword evidence="1" id="KW-1133">Transmembrane helix</keyword>